<dbReference type="eggNOG" id="COG1349">
    <property type="taxonomic scope" value="Bacteria"/>
</dbReference>
<keyword evidence="1" id="KW-0678">Repressor</keyword>
<evidence type="ECO:0000256" key="1">
    <source>
        <dbReference type="ARBA" id="ARBA00022491"/>
    </source>
</evidence>
<dbReference type="InterPro" id="IPR037171">
    <property type="entry name" value="NagB/RpiA_transferase-like"/>
</dbReference>
<gene>
    <name evidence="5" type="ORF">DSW25_11520</name>
</gene>
<dbReference type="InterPro" id="IPR001034">
    <property type="entry name" value="DeoR_HTH"/>
</dbReference>
<dbReference type="Gene3D" id="1.10.10.10">
    <property type="entry name" value="Winged helix-like DNA-binding domain superfamily/Winged helix DNA-binding domain"/>
    <property type="match status" value="1"/>
</dbReference>
<protein>
    <submittedName>
        <fullName evidence="5">DeoR faimly transcriptional regulator</fullName>
    </submittedName>
</protein>
<dbReference type="InterPro" id="IPR036390">
    <property type="entry name" value="WH_DNA-bd_sf"/>
</dbReference>
<dbReference type="PROSITE" id="PS51000">
    <property type="entry name" value="HTH_DEOR_2"/>
    <property type="match status" value="1"/>
</dbReference>
<dbReference type="STRING" id="1300350.Z948_3193"/>
<dbReference type="SUPFAM" id="SSF100950">
    <property type="entry name" value="NagB/RpiA/CoA transferase-like"/>
    <property type="match status" value="1"/>
</dbReference>
<keyword evidence="3" id="KW-0804">Transcription</keyword>
<comment type="caution">
    <text evidence="5">The sequence shown here is derived from an EMBL/GenBank/DDBJ whole genome shotgun (WGS) entry which is preliminary data.</text>
</comment>
<name>A0A073IW70_9RHOB</name>
<evidence type="ECO:0000313" key="6">
    <source>
        <dbReference type="Proteomes" id="UP000027734"/>
    </source>
</evidence>
<evidence type="ECO:0000259" key="4">
    <source>
        <dbReference type="PROSITE" id="PS51000"/>
    </source>
</evidence>
<keyword evidence="2" id="KW-0805">Transcription regulation</keyword>
<dbReference type="InterPro" id="IPR014036">
    <property type="entry name" value="DeoR-like_C"/>
</dbReference>
<dbReference type="EMBL" id="JAMC01000003">
    <property type="protein sequence ID" value="KEJ89612.1"/>
    <property type="molecule type" value="Genomic_DNA"/>
</dbReference>
<dbReference type="Pfam" id="PF08220">
    <property type="entry name" value="HTH_DeoR"/>
    <property type="match status" value="1"/>
</dbReference>
<dbReference type="SUPFAM" id="SSF46785">
    <property type="entry name" value="Winged helix' DNA-binding domain"/>
    <property type="match status" value="1"/>
</dbReference>
<dbReference type="Proteomes" id="UP000027734">
    <property type="component" value="Unassembled WGS sequence"/>
</dbReference>
<dbReference type="PRINTS" id="PR00037">
    <property type="entry name" value="HTHLACR"/>
</dbReference>
<reference evidence="5 6" key="1">
    <citation type="submission" date="2014-01" db="EMBL/GenBank/DDBJ databases">
        <title>Sulfitobacter donghicola JCM 14565 Genome Sequencing.</title>
        <authorList>
            <person name="Lai Q."/>
            <person name="Hong Z."/>
        </authorList>
    </citation>
    <scope>NUCLEOTIDE SEQUENCE [LARGE SCALE GENOMIC DNA]</scope>
    <source>
        <strain evidence="5 6">JCM 14565</strain>
    </source>
</reference>
<sequence>MRHVHSSGFVSIDHLAEQHNVSPQTIRRDVNFLTEAGEIRRVRGGVDIPVQSKNLLYAHRSALNLGAKQRIAQLVAEHIEDGVSLAVSIGTTPELVVAALKDKSELSIFTNNLNVAMLACQHPDWSVTLPGGAVRLSDCDILGPQVEDFFARYCVDYGIFGVGGVAPDGSLLDFTEEEVQCRAAIQANCNAAYLALDHSKFGRRAHVRGGDIAALDKVFCDALPPAAISDVLAKSNTPIFTPQESLSHV</sequence>
<organism evidence="5 6">
    <name type="scientific">Sulfitobacter donghicola DSW-25 = KCTC 12864 = JCM 14565</name>
    <dbReference type="NCBI Taxonomy" id="1300350"/>
    <lineage>
        <taxon>Bacteria</taxon>
        <taxon>Pseudomonadati</taxon>
        <taxon>Pseudomonadota</taxon>
        <taxon>Alphaproteobacteria</taxon>
        <taxon>Rhodobacterales</taxon>
        <taxon>Roseobacteraceae</taxon>
        <taxon>Sulfitobacter</taxon>
    </lineage>
</organism>
<dbReference type="InterPro" id="IPR036388">
    <property type="entry name" value="WH-like_DNA-bd_sf"/>
</dbReference>
<feature type="domain" description="HTH deoR-type" evidence="4">
    <location>
        <begin position="1"/>
        <end position="48"/>
    </location>
</feature>
<keyword evidence="6" id="KW-1185">Reference proteome</keyword>
<dbReference type="AlphaFoldDB" id="A0A073IW70"/>
<accession>A0A073IW70</accession>
<proteinExistence type="predicted"/>
<evidence type="ECO:0000313" key="5">
    <source>
        <dbReference type="EMBL" id="KEJ89612.1"/>
    </source>
</evidence>
<dbReference type="InterPro" id="IPR050313">
    <property type="entry name" value="Carb_Metab_HTH_regulators"/>
</dbReference>
<dbReference type="SMART" id="SM00420">
    <property type="entry name" value="HTH_DEOR"/>
    <property type="match status" value="1"/>
</dbReference>
<evidence type="ECO:0000256" key="3">
    <source>
        <dbReference type="ARBA" id="ARBA00023163"/>
    </source>
</evidence>
<dbReference type="Gene3D" id="3.30.750.70">
    <property type="entry name" value="4-hydroxybutyrate coenzyme like domains"/>
    <property type="match status" value="1"/>
</dbReference>
<dbReference type="SMART" id="SM01134">
    <property type="entry name" value="DeoRC"/>
    <property type="match status" value="1"/>
</dbReference>
<dbReference type="GO" id="GO:0003700">
    <property type="term" value="F:DNA-binding transcription factor activity"/>
    <property type="evidence" value="ECO:0007669"/>
    <property type="project" value="InterPro"/>
</dbReference>
<dbReference type="OrthoDB" id="9814815at2"/>
<dbReference type="PANTHER" id="PTHR30363">
    <property type="entry name" value="HTH-TYPE TRANSCRIPTIONAL REGULATOR SRLR-RELATED"/>
    <property type="match status" value="1"/>
</dbReference>
<dbReference type="PANTHER" id="PTHR30363:SF4">
    <property type="entry name" value="GLYCEROL-3-PHOSPHATE REGULON REPRESSOR"/>
    <property type="match status" value="1"/>
</dbReference>
<dbReference type="Pfam" id="PF00455">
    <property type="entry name" value="DeoRC"/>
    <property type="match status" value="1"/>
</dbReference>
<evidence type="ECO:0000256" key="2">
    <source>
        <dbReference type="ARBA" id="ARBA00023015"/>
    </source>
</evidence>